<sequence length="21" mass="2432">MRAIQIMLKVVLVLFCVLKTL</sequence>
<gene>
    <name evidence="1" type="ORF">LITE_LOCUS32247</name>
</gene>
<comment type="caution">
    <text evidence="1">The sequence shown here is derived from an EMBL/GenBank/DDBJ whole genome shotgun (WGS) entry which is preliminary data.</text>
</comment>
<accession>A0AAV0N9P4</accession>
<protein>
    <submittedName>
        <fullName evidence="1">Uncharacterized protein</fullName>
    </submittedName>
</protein>
<dbReference type="Proteomes" id="UP001154282">
    <property type="component" value="Unassembled WGS sequence"/>
</dbReference>
<dbReference type="EMBL" id="CAMGYJ010000008">
    <property type="protein sequence ID" value="CAI0455207.1"/>
    <property type="molecule type" value="Genomic_DNA"/>
</dbReference>
<dbReference type="AlphaFoldDB" id="A0AAV0N9P4"/>
<proteinExistence type="predicted"/>
<keyword evidence="2" id="KW-1185">Reference proteome</keyword>
<name>A0AAV0N9P4_9ROSI</name>
<organism evidence="1 2">
    <name type="scientific">Linum tenue</name>
    <dbReference type="NCBI Taxonomy" id="586396"/>
    <lineage>
        <taxon>Eukaryota</taxon>
        <taxon>Viridiplantae</taxon>
        <taxon>Streptophyta</taxon>
        <taxon>Embryophyta</taxon>
        <taxon>Tracheophyta</taxon>
        <taxon>Spermatophyta</taxon>
        <taxon>Magnoliopsida</taxon>
        <taxon>eudicotyledons</taxon>
        <taxon>Gunneridae</taxon>
        <taxon>Pentapetalae</taxon>
        <taxon>rosids</taxon>
        <taxon>fabids</taxon>
        <taxon>Malpighiales</taxon>
        <taxon>Linaceae</taxon>
        <taxon>Linum</taxon>
    </lineage>
</organism>
<reference evidence="1" key="1">
    <citation type="submission" date="2022-08" db="EMBL/GenBank/DDBJ databases">
        <authorList>
            <person name="Gutierrez-Valencia J."/>
        </authorList>
    </citation>
    <scope>NUCLEOTIDE SEQUENCE</scope>
</reference>
<evidence type="ECO:0000313" key="2">
    <source>
        <dbReference type="Proteomes" id="UP001154282"/>
    </source>
</evidence>
<evidence type="ECO:0000313" key="1">
    <source>
        <dbReference type="EMBL" id="CAI0455207.1"/>
    </source>
</evidence>